<dbReference type="EMBL" id="LYCR01000010">
    <property type="protein sequence ID" value="OGM49264.1"/>
    <property type="molecule type" value="Genomic_DNA"/>
</dbReference>
<organism evidence="2 3">
    <name type="scientific">Aspergillus bombycis</name>
    <dbReference type="NCBI Taxonomy" id="109264"/>
    <lineage>
        <taxon>Eukaryota</taxon>
        <taxon>Fungi</taxon>
        <taxon>Dikarya</taxon>
        <taxon>Ascomycota</taxon>
        <taxon>Pezizomycotina</taxon>
        <taxon>Eurotiomycetes</taxon>
        <taxon>Eurotiomycetidae</taxon>
        <taxon>Eurotiales</taxon>
        <taxon>Aspergillaceae</taxon>
        <taxon>Aspergillus</taxon>
    </lineage>
</organism>
<reference evidence="2 3" key="1">
    <citation type="journal article" date="2016" name="Genome Biol. Evol.">
        <title>Draft genome sequence of an aflatoxigenic Aspergillus species, A. bombycis.</title>
        <authorList>
            <person name="Moore G.G."/>
            <person name="Mack B.M."/>
            <person name="Beltz S.B."/>
            <person name="Gilbert M.K."/>
        </authorList>
    </citation>
    <scope>NUCLEOTIDE SEQUENCE [LARGE SCALE GENOMIC DNA]</scope>
    <source>
        <strain evidence="3">NRRL 26010</strain>
    </source>
</reference>
<dbReference type="STRING" id="109264.A0A1F8AC12"/>
<evidence type="ECO:0000313" key="3">
    <source>
        <dbReference type="Proteomes" id="UP000179179"/>
    </source>
</evidence>
<dbReference type="OrthoDB" id="3786931at2759"/>
<protein>
    <submittedName>
        <fullName evidence="2">Uncharacterized protein</fullName>
    </submittedName>
</protein>
<accession>A0A1F8AC12</accession>
<dbReference type="Proteomes" id="UP000179179">
    <property type="component" value="Unassembled WGS sequence"/>
</dbReference>
<evidence type="ECO:0000313" key="2">
    <source>
        <dbReference type="EMBL" id="OGM49264.1"/>
    </source>
</evidence>
<evidence type="ECO:0000256" key="1">
    <source>
        <dbReference type="SAM" id="MobiDB-lite"/>
    </source>
</evidence>
<dbReference type="RefSeq" id="XP_022392981.1">
    <property type="nucleotide sequence ID" value="XM_022531153.1"/>
</dbReference>
<gene>
    <name evidence="2" type="ORF">ABOM_004023</name>
</gene>
<dbReference type="GeneID" id="34447413"/>
<sequence>MLAPFPSTQDPLPVLAPSIPKSKAPMEEFADDVDDGYASRYIPPRKMSHWKHVLGRSNSLDRISNGGQHLDWEEPPGNDGCEQTAAQYRNLLSPVQPYYESEHDELFSVSEYEGSPRENRESQDTNWSFLFRS</sequence>
<feature type="compositionally biased region" description="Basic and acidic residues" evidence="1">
    <location>
        <begin position="114"/>
        <end position="123"/>
    </location>
</feature>
<feature type="compositionally biased region" description="Polar residues" evidence="1">
    <location>
        <begin position="124"/>
        <end position="133"/>
    </location>
</feature>
<feature type="region of interest" description="Disordered" evidence="1">
    <location>
        <begin position="110"/>
        <end position="133"/>
    </location>
</feature>
<name>A0A1F8AC12_9EURO</name>
<keyword evidence="3" id="KW-1185">Reference proteome</keyword>
<dbReference type="AlphaFoldDB" id="A0A1F8AC12"/>
<proteinExistence type="predicted"/>
<comment type="caution">
    <text evidence="2">The sequence shown here is derived from an EMBL/GenBank/DDBJ whole genome shotgun (WGS) entry which is preliminary data.</text>
</comment>